<dbReference type="GO" id="GO:0005634">
    <property type="term" value="C:nucleus"/>
    <property type="evidence" value="ECO:0007669"/>
    <property type="project" value="UniProtKB-SubCell"/>
</dbReference>
<keyword evidence="14" id="KW-0413">Isomerase</keyword>
<comment type="similarity">
    <text evidence="3">Belongs to the DEAD box helicase family. DEAH subfamily.</text>
</comment>
<evidence type="ECO:0000256" key="11">
    <source>
        <dbReference type="ARBA" id="ARBA00023004"/>
    </source>
</evidence>
<evidence type="ECO:0000256" key="16">
    <source>
        <dbReference type="ARBA" id="ARBA00044969"/>
    </source>
</evidence>
<feature type="compositionally biased region" description="Basic and acidic residues" evidence="19">
    <location>
        <begin position="240"/>
        <end position="249"/>
    </location>
</feature>
<dbReference type="InterPro" id="IPR006554">
    <property type="entry name" value="Helicase-like_DEXD_c2"/>
</dbReference>
<dbReference type="GO" id="GO:0003677">
    <property type="term" value="F:DNA binding"/>
    <property type="evidence" value="ECO:0007669"/>
    <property type="project" value="InterPro"/>
</dbReference>
<evidence type="ECO:0000256" key="13">
    <source>
        <dbReference type="ARBA" id="ARBA00023204"/>
    </source>
</evidence>
<dbReference type="GO" id="GO:0051539">
    <property type="term" value="F:4 iron, 4 sulfur cluster binding"/>
    <property type="evidence" value="ECO:0007669"/>
    <property type="project" value="UniProtKB-KW"/>
</dbReference>
<keyword evidence="8" id="KW-0378">Hydrolase</keyword>
<proteinExistence type="inferred from homology"/>
<dbReference type="InterPro" id="IPR014013">
    <property type="entry name" value="Helic_SF1/SF2_ATP-bd_DinG/Rad3"/>
</dbReference>
<evidence type="ECO:0000256" key="6">
    <source>
        <dbReference type="ARBA" id="ARBA00022741"/>
    </source>
</evidence>
<evidence type="ECO:0000256" key="10">
    <source>
        <dbReference type="ARBA" id="ARBA00022840"/>
    </source>
</evidence>
<evidence type="ECO:0000256" key="19">
    <source>
        <dbReference type="SAM" id="MobiDB-lite"/>
    </source>
</evidence>
<dbReference type="GO" id="GO:0043139">
    <property type="term" value="F:5'-3' DNA helicase activity"/>
    <property type="evidence" value="ECO:0007669"/>
    <property type="project" value="UniProtKB-EC"/>
</dbReference>
<name>A0A9P0G263_9NEOP</name>
<reference evidence="21" key="2">
    <citation type="submission" date="2022-10" db="EMBL/GenBank/DDBJ databases">
        <authorList>
            <consortium name="ENA_rothamsted_submissions"/>
            <consortium name="culmorum"/>
            <person name="King R."/>
        </authorList>
    </citation>
    <scope>NUCLEOTIDE SEQUENCE</scope>
</reference>
<keyword evidence="22" id="KW-1185">Reference proteome</keyword>
<evidence type="ECO:0000256" key="7">
    <source>
        <dbReference type="ARBA" id="ARBA00022763"/>
    </source>
</evidence>
<keyword evidence="7" id="KW-0227">DNA damage</keyword>
<dbReference type="GO" id="GO:0016818">
    <property type="term" value="F:hydrolase activity, acting on acid anhydrides, in phosphorus-containing anhydrides"/>
    <property type="evidence" value="ECO:0007669"/>
    <property type="project" value="InterPro"/>
</dbReference>
<feature type="region of interest" description="Disordered" evidence="19">
    <location>
        <begin position="1"/>
        <end position="32"/>
    </location>
</feature>
<keyword evidence="10" id="KW-0067">ATP-binding</keyword>
<keyword evidence="11" id="KW-0408">Iron</keyword>
<dbReference type="InterPro" id="IPR027417">
    <property type="entry name" value="P-loop_NTPase"/>
</dbReference>
<evidence type="ECO:0000256" key="9">
    <source>
        <dbReference type="ARBA" id="ARBA00022806"/>
    </source>
</evidence>
<evidence type="ECO:0000256" key="14">
    <source>
        <dbReference type="ARBA" id="ARBA00023235"/>
    </source>
</evidence>
<dbReference type="EMBL" id="OU893334">
    <property type="protein sequence ID" value="CAH0758757.1"/>
    <property type="molecule type" value="Genomic_DNA"/>
</dbReference>
<comment type="cofactor">
    <cofactor evidence="1">
        <name>[4Fe-4S] cluster</name>
        <dbReference type="ChEBI" id="CHEBI:49883"/>
    </cofactor>
</comment>
<dbReference type="Pfam" id="PF13307">
    <property type="entry name" value="Helicase_C_2"/>
    <property type="match status" value="1"/>
</dbReference>
<dbReference type="EC" id="5.6.2.3" evidence="16"/>
<comment type="subcellular location">
    <subcellularLocation>
        <location evidence="2">Nucleus</location>
    </subcellularLocation>
</comment>
<evidence type="ECO:0000256" key="4">
    <source>
        <dbReference type="ARBA" id="ARBA00022485"/>
    </source>
</evidence>
<dbReference type="GO" id="GO:1990918">
    <property type="term" value="P:double-strand break repair involved in meiotic recombination"/>
    <property type="evidence" value="ECO:0007669"/>
    <property type="project" value="TreeGrafter"/>
</dbReference>
<sequence>MHSSYELSDDDDSFSLPKCPGKPESPLDNNTNTVILSSDEEIENNPAERSYSTNSVICDLTSDEDELPEVIVNSKKGKNSEARTNIIKRLFPVSEKRDKLLTNVSNLMPSSSRTLPKEPGIDKMIGGVSVNMPVEPYGCQIALMSKVITAIKNGKNCLLESPTGSGKTLALLCSALAWQRCERARIGQLLAEQKANNITELRKLHGGVEYVGSVPNVNFDKNVFGQKSIYDSPMKNESCGGKRNEPLQDEHEEANMNDSEKSNDKRRRLNSPKFNELSKSEHCSPQKPTTPQKVIGSPKAETPENVRFLVSLLRTWITDDVNCRTPTIYYGARTHKQLQQVIKEFKRTSYCGEAKMTVLSSRDYSCIREFDKKLWSTKNDMCRGCIKSSSSDKQRGETNCKYYDNRAALNHDSLPPAFDLEDLVLIGKEKKSCPYYAARSMASAAHIVFCPYNYLIEPTIRNSMQIHLQDNILIIDEAHNIEDICRDAASFVFTRDHIISAITELEKVAGYMYSGQEISVQVDFILKTLKIWDDWFANQTPLVANKPLNNNEAVHTWETADFIQTLHNHNLGQTNYFEFKRNAELFCQRLREDPRTLFGVTQNTGTLVESLDNALTYLFGNDGQYMEDFKPALVRTVSTDYVSETVSWRNSQYNQKIKKEILELRLMCMNPGIVFSALKVSKCIVLASGTLTPLSSLYSELNADFPLKVAPNHPIPSDRVWVGTLSTCPDGSRLECKSGSTSQPHVQDALGAAVLRVCRLTPHGVLCFIPSYHLMNRLAARWQETNVWRQLEDLKTIFMESRNVRDHNDVMDDYYKEVETERGAILFAVFRGKVSEGMDFRDHQARAVITIGIPYPNTYDMTVKEKMNYNNRYEKKKNLLSSSEWLRVQAYRALNQAVGRCVRHREDWGAVLMIDARFTNPYYTEHLSKWVRNFLSNNHHTYDSLVNSTNSLESFMKDMTLRENEEFNQV</sequence>
<dbReference type="InterPro" id="IPR006555">
    <property type="entry name" value="ATP-dep_Helicase_C"/>
</dbReference>
<evidence type="ECO:0000313" key="22">
    <source>
        <dbReference type="Proteomes" id="UP001153714"/>
    </source>
</evidence>
<keyword evidence="5" id="KW-0479">Metal-binding</keyword>
<keyword evidence="15" id="KW-0539">Nucleus</keyword>
<evidence type="ECO:0000256" key="3">
    <source>
        <dbReference type="ARBA" id="ARBA00008792"/>
    </source>
</evidence>
<feature type="domain" description="Helicase ATP-binding" evidence="20">
    <location>
        <begin position="126"/>
        <end position="529"/>
    </location>
</feature>
<dbReference type="PANTHER" id="PTHR11472">
    <property type="entry name" value="DNA REPAIR DEAD HELICASE RAD3/XP-D SUBFAMILY MEMBER"/>
    <property type="match status" value="1"/>
</dbReference>
<keyword evidence="12" id="KW-0411">Iron-sulfur</keyword>
<dbReference type="SMART" id="SM00488">
    <property type="entry name" value="DEXDc2"/>
    <property type="match status" value="1"/>
</dbReference>
<dbReference type="GO" id="GO:0006289">
    <property type="term" value="P:nucleotide-excision repair"/>
    <property type="evidence" value="ECO:0007669"/>
    <property type="project" value="TreeGrafter"/>
</dbReference>
<organism evidence="21 22">
    <name type="scientific">Diatraea saccharalis</name>
    <name type="common">sugarcane borer</name>
    <dbReference type="NCBI Taxonomy" id="40085"/>
    <lineage>
        <taxon>Eukaryota</taxon>
        <taxon>Metazoa</taxon>
        <taxon>Ecdysozoa</taxon>
        <taxon>Arthropoda</taxon>
        <taxon>Hexapoda</taxon>
        <taxon>Insecta</taxon>
        <taxon>Pterygota</taxon>
        <taxon>Neoptera</taxon>
        <taxon>Endopterygota</taxon>
        <taxon>Lepidoptera</taxon>
        <taxon>Glossata</taxon>
        <taxon>Ditrysia</taxon>
        <taxon>Pyraloidea</taxon>
        <taxon>Crambidae</taxon>
        <taxon>Crambinae</taxon>
        <taxon>Diatraea</taxon>
    </lineage>
</organism>
<comment type="catalytic activity">
    <reaction evidence="17">
        <text>ATP + H2O = ADP + phosphate + H(+)</text>
        <dbReference type="Rhea" id="RHEA:13065"/>
        <dbReference type="ChEBI" id="CHEBI:15377"/>
        <dbReference type="ChEBI" id="CHEBI:15378"/>
        <dbReference type="ChEBI" id="CHEBI:30616"/>
        <dbReference type="ChEBI" id="CHEBI:43474"/>
        <dbReference type="ChEBI" id="CHEBI:456216"/>
        <dbReference type="EC" id="5.6.2.3"/>
    </reaction>
</comment>
<keyword evidence="6" id="KW-0547">Nucleotide-binding</keyword>
<protein>
    <recommendedName>
        <fullName evidence="16">DNA 5'-3' helicase</fullName>
        <ecNumber evidence="16">5.6.2.3</ecNumber>
    </recommendedName>
    <alternativeName>
        <fullName evidence="18">DNA 5'-3' helicase FANCJ</fullName>
    </alternativeName>
</protein>
<evidence type="ECO:0000313" key="21">
    <source>
        <dbReference type="EMBL" id="CAH0758757.1"/>
    </source>
</evidence>
<evidence type="ECO:0000256" key="2">
    <source>
        <dbReference type="ARBA" id="ARBA00004123"/>
    </source>
</evidence>
<reference evidence="21" key="1">
    <citation type="submission" date="2021-12" db="EMBL/GenBank/DDBJ databases">
        <authorList>
            <person name="King R."/>
        </authorList>
    </citation>
    <scope>NUCLEOTIDE SEQUENCE</scope>
</reference>
<dbReference type="InterPro" id="IPR045028">
    <property type="entry name" value="DinG/Rad3-like"/>
</dbReference>
<evidence type="ECO:0000256" key="17">
    <source>
        <dbReference type="ARBA" id="ARBA00048954"/>
    </source>
</evidence>
<evidence type="ECO:0000256" key="8">
    <source>
        <dbReference type="ARBA" id="ARBA00022801"/>
    </source>
</evidence>
<dbReference type="SMART" id="SM00491">
    <property type="entry name" value="HELICc2"/>
    <property type="match status" value="1"/>
</dbReference>
<evidence type="ECO:0000256" key="5">
    <source>
        <dbReference type="ARBA" id="ARBA00022723"/>
    </source>
</evidence>
<keyword evidence="4" id="KW-0004">4Fe-4S</keyword>
<dbReference type="InterPro" id="IPR013020">
    <property type="entry name" value="Rad3/Chl1-like"/>
</dbReference>
<dbReference type="PROSITE" id="PS51193">
    <property type="entry name" value="HELICASE_ATP_BIND_2"/>
    <property type="match status" value="1"/>
</dbReference>
<evidence type="ECO:0000256" key="1">
    <source>
        <dbReference type="ARBA" id="ARBA00001966"/>
    </source>
</evidence>
<evidence type="ECO:0000259" key="20">
    <source>
        <dbReference type="PROSITE" id="PS51193"/>
    </source>
</evidence>
<gene>
    <name evidence="21" type="ORF">DIATSA_LOCUS9164</name>
</gene>
<dbReference type="GO" id="GO:0046872">
    <property type="term" value="F:metal ion binding"/>
    <property type="evidence" value="ECO:0007669"/>
    <property type="project" value="UniProtKB-KW"/>
</dbReference>
<dbReference type="GO" id="GO:0005524">
    <property type="term" value="F:ATP binding"/>
    <property type="evidence" value="ECO:0007669"/>
    <property type="project" value="UniProtKB-KW"/>
</dbReference>
<evidence type="ECO:0000256" key="15">
    <source>
        <dbReference type="ARBA" id="ARBA00023242"/>
    </source>
</evidence>
<dbReference type="FunFam" id="3.40.50.300:FF:000731">
    <property type="entry name" value="Fanconi anemia group J protein homolog"/>
    <property type="match status" value="1"/>
</dbReference>
<dbReference type="InterPro" id="IPR014001">
    <property type="entry name" value="Helicase_ATP-bd"/>
</dbReference>
<evidence type="ECO:0000256" key="12">
    <source>
        <dbReference type="ARBA" id="ARBA00023014"/>
    </source>
</evidence>
<dbReference type="Gene3D" id="3.40.50.300">
    <property type="entry name" value="P-loop containing nucleotide triphosphate hydrolases"/>
    <property type="match status" value="3"/>
</dbReference>
<dbReference type="AlphaFoldDB" id="A0A9P0G263"/>
<feature type="region of interest" description="Disordered" evidence="19">
    <location>
        <begin position="234"/>
        <end position="300"/>
    </location>
</feature>
<dbReference type="NCBIfam" id="TIGR00604">
    <property type="entry name" value="rad3"/>
    <property type="match status" value="1"/>
</dbReference>
<keyword evidence="9" id="KW-0347">Helicase</keyword>
<dbReference type="PANTHER" id="PTHR11472:SF47">
    <property type="entry name" value="FANCONI ANEMIA GROUP J PROTEIN"/>
    <property type="match status" value="1"/>
</dbReference>
<accession>A0A9P0G263</accession>
<dbReference type="SUPFAM" id="SSF52540">
    <property type="entry name" value="P-loop containing nucleoside triphosphate hydrolases"/>
    <property type="match status" value="1"/>
</dbReference>
<dbReference type="OrthoDB" id="19182at2759"/>
<dbReference type="InterPro" id="IPR010614">
    <property type="entry name" value="RAD3-like_helicase_DEAD"/>
</dbReference>
<dbReference type="Pfam" id="PF06733">
    <property type="entry name" value="DEAD_2"/>
    <property type="match status" value="1"/>
</dbReference>
<dbReference type="SMART" id="SM00487">
    <property type="entry name" value="DEXDc"/>
    <property type="match status" value="1"/>
</dbReference>
<evidence type="ECO:0000256" key="18">
    <source>
        <dbReference type="ARBA" id="ARBA00082714"/>
    </source>
</evidence>
<keyword evidence="13" id="KW-0234">DNA repair</keyword>
<dbReference type="CDD" id="cd18788">
    <property type="entry name" value="SF2_C_XPD"/>
    <property type="match status" value="1"/>
</dbReference>
<dbReference type="Proteomes" id="UP001153714">
    <property type="component" value="Chromosome 3"/>
</dbReference>